<evidence type="ECO:0008006" key="3">
    <source>
        <dbReference type="Google" id="ProtNLM"/>
    </source>
</evidence>
<evidence type="ECO:0000313" key="1">
    <source>
        <dbReference type="EMBL" id="SHG58116.1"/>
    </source>
</evidence>
<dbReference type="EMBL" id="FQWM01000001">
    <property type="protein sequence ID" value="SHG58116.1"/>
    <property type="molecule type" value="Genomic_DNA"/>
</dbReference>
<organism evidence="1 2">
    <name type="scientific">Cognatishimia maritima</name>
    <dbReference type="NCBI Taxonomy" id="870908"/>
    <lineage>
        <taxon>Bacteria</taxon>
        <taxon>Pseudomonadati</taxon>
        <taxon>Pseudomonadota</taxon>
        <taxon>Alphaproteobacteria</taxon>
        <taxon>Rhodobacterales</taxon>
        <taxon>Paracoccaceae</taxon>
        <taxon>Cognatishimia</taxon>
    </lineage>
</organism>
<dbReference type="OrthoDB" id="7205167at2"/>
<evidence type="ECO:0000313" key="2">
    <source>
        <dbReference type="Proteomes" id="UP000184211"/>
    </source>
</evidence>
<dbReference type="RefSeq" id="WP_072791411.1">
    <property type="nucleotide sequence ID" value="NZ_FQWM01000001.1"/>
</dbReference>
<sequence>MNSKVNIDALTDERMVYIREVDVADLPDDLKAEVEGVDHLYAVHAASDGERLALVKDRGLAFALARQNDYAPVTVH</sequence>
<name>A0A1M5KZE8_9RHOB</name>
<dbReference type="STRING" id="870908.SAMN04488044_1115"/>
<proteinExistence type="predicted"/>
<gene>
    <name evidence="1" type="ORF">SAMN04488044_1115</name>
</gene>
<dbReference type="AlphaFoldDB" id="A0A1M5KZE8"/>
<dbReference type="InterPro" id="IPR009531">
    <property type="entry name" value="DUF1150"/>
</dbReference>
<dbReference type="Pfam" id="PF06620">
    <property type="entry name" value="DUF1150"/>
    <property type="match status" value="1"/>
</dbReference>
<protein>
    <recommendedName>
        <fullName evidence="3">DUF1150 family protein</fullName>
    </recommendedName>
</protein>
<accession>A0A1M5KZE8</accession>
<reference evidence="2" key="1">
    <citation type="submission" date="2016-11" db="EMBL/GenBank/DDBJ databases">
        <authorList>
            <person name="Varghese N."/>
            <person name="Submissions S."/>
        </authorList>
    </citation>
    <scope>NUCLEOTIDE SEQUENCE [LARGE SCALE GENOMIC DNA]</scope>
    <source>
        <strain evidence="2">DSM 28223</strain>
    </source>
</reference>
<keyword evidence="2" id="KW-1185">Reference proteome</keyword>
<dbReference type="Proteomes" id="UP000184211">
    <property type="component" value="Unassembled WGS sequence"/>
</dbReference>